<dbReference type="Gene3D" id="4.10.110.10">
    <property type="entry name" value="Spasmolytic Protein, domain 1"/>
    <property type="match status" value="1"/>
</dbReference>
<dbReference type="GO" id="GO:0030246">
    <property type="term" value="F:carbohydrate binding"/>
    <property type="evidence" value="ECO:0007669"/>
    <property type="project" value="InterPro"/>
</dbReference>
<dbReference type="PROSITE" id="PS51448">
    <property type="entry name" value="P_TREFOIL_2"/>
    <property type="match status" value="1"/>
</dbReference>
<evidence type="ECO:0000256" key="7">
    <source>
        <dbReference type="ARBA" id="ARBA00023295"/>
    </source>
</evidence>
<comment type="subcellular location">
    <subcellularLocation>
        <location evidence="1">Membrane</location>
    </subcellularLocation>
</comment>
<dbReference type="InterPro" id="IPR030458">
    <property type="entry name" value="Glyco_hydro_31_AS"/>
</dbReference>
<dbReference type="PROSITE" id="PS00129">
    <property type="entry name" value="GLYCOSYL_HYDROL_F31_1"/>
    <property type="match status" value="1"/>
</dbReference>
<accession>A0A915AK04</accession>
<dbReference type="AlphaFoldDB" id="A0A915AK04"/>
<dbReference type="PANTHER" id="PTHR22762">
    <property type="entry name" value="ALPHA-GLUCOSIDASE"/>
    <property type="match status" value="1"/>
</dbReference>
<dbReference type="InterPro" id="IPR048395">
    <property type="entry name" value="Glyco_hydro_31_C"/>
</dbReference>
<dbReference type="InterPro" id="IPR000322">
    <property type="entry name" value="Glyco_hydro_31_TIM"/>
</dbReference>
<dbReference type="GO" id="GO:0016020">
    <property type="term" value="C:membrane"/>
    <property type="evidence" value="ECO:0007669"/>
    <property type="project" value="UniProtKB-SubCell"/>
</dbReference>
<dbReference type="SUPFAM" id="SSF74650">
    <property type="entry name" value="Galactose mutarotase-like"/>
    <property type="match status" value="1"/>
</dbReference>
<evidence type="ECO:0000259" key="9">
    <source>
        <dbReference type="PROSITE" id="PS51448"/>
    </source>
</evidence>
<evidence type="ECO:0000256" key="8">
    <source>
        <dbReference type="PROSITE-ProRule" id="PRU00779"/>
    </source>
</evidence>
<dbReference type="CDD" id="cd06602">
    <property type="entry name" value="GH31_MGAM_SI_GAA"/>
    <property type="match status" value="1"/>
</dbReference>
<keyword evidence="7" id="KW-0326">Glycosidase</keyword>
<proteinExistence type="inferred from homology"/>
<dbReference type="Pfam" id="PF21365">
    <property type="entry name" value="Glyco_hydro_31_3rd"/>
    <property type="match status" value="2"/>
</dbReference>
<dbReference type="Gene3D" id="2.60.40.1180">
    <property type="entry name" value="Golgi alpha-mannosidase II"/>
    <property type="match status" value="3"/>
</dbReference>
<dbReference type="SMART" id="SM00018">
    <property type="entry name" value="PD"/>
    <property type="match status" value="1"/>
</dbReference>
<keyword evidence="5" id="KW-1015">Disulfide bond</keyword>
<organism evidence="10 11">
    <name type="scientific">Parascaris univalens</name>
    <name type="common">Nematode worm</name>
    <dbReference type="NCBI Taxonomy" id="6257"/>
    <lineage>
        <taxon>Eukaryota</taxon>
        <taxon>Metazoa</taxon>
        <taxon>Ecdysozoa</taxon>
        <taxon>Nematoda</taxon>
        <taxon>Chromadorea</taxon>
        <taxon>Rhabditida</taxon>
        <taxon>Spirurina</taxon>
        <taxon>Ascaridomorpha</taxon>
        <taxon>Ascaridoidea</taxon>
        <taxon>Ascarididae</taxon>
        <taxon>Parascaris</taxon>
    </lineage>
</organism>
<dbReference type="Pfam" id="PF13802">
    <property type="entry name" value="Gal_mutarotas_2"/>
    <property type="match status" value="1"/>
</dbReference>
<dbReference type="SUPFAM" id="SSF57492">
    <property type="entry name" value="Trefoil"/>
    <property type="match status" value="1"/>
</dbReference>
<dbReference type="Proteomes" id="UP000887569">
    <property type="component" value="Unplaced"/>
</dbReference>
<dbReference type="InterPro" id="IPR013780">
    <property type="entry name" value="Glyco_hydro_b"/>
</dbReference>
<dbReference type="SUPFAM" id="SSF51445">
    <property type="entry name" value="(Trans)glycosidases"/>
    <property type="match status" value="2"/>
</dbReference>
<dbReference type="Pfam" id="PF01055">
    <property type="entry name" value="Glyco_hydro_31_2nd"/>
    <property type="match status" value="2"/>
</dbReference>
<dbReference type="CDD" id="cd00111">
    <property type="entry name" value="Trefoil"/>
    <property type="match status" value="1"/>
</dbReference>
<dbReference type="InterPro" id="IPR025887">
    <property type="entry name" value="Glyco_hydro_31_N_dom"/>
</dbReference>
<keyword evidence="6" id="KW-0325">Glycoprotein</keyword>
<sequence length="1137" mass="127820">MEAVTPKRPLVLTRSSFPSGGRYAGHWLGDNIASYGDLRVSIAGIQDFSMFGIPYVGADICGFRGNTTEELCLRWHQLGAFYTFSRNHNDIGQIRQDPAAWSSVAAAARKSHLFRYRYLPYLYTLHYFAAVSGSTVVRPLFFVFPNDRLARDNDWEFMWGEAMLIIPALDMSPEVYAYLPQDASWYSLRDPDYGVKSASGLEHLNAGIDQVLPVFIRGGYIIPRQAPEMTTVASRKNPLELVIALNDLAEASGTLFWDDGESPITANCCSIYQFKMRANSTHAEFTVTGNAANVPIPPLNVMDIFGYDFLPDFETAVVNGFPRSLSSCASYDSSKRVISINCTNLLDISSVGQSISWSNTYVDPDKRIDCFPAPGTTQLASHCARAGCIYDQRPEFGIPACYFPRRSGYIIKNTTTDGVVLERYPGVANPYGDNISPIFFNYSQIGSTVNIRIGPGERYEPPLHLPRESYNTDAGFVVEQTMETGVFAFKVKRLSTNQSIWDTTIGGLMFSDQYIQIAAFIGSSEIYGIGEHAKYQLKHTLNSYETWPMFSRDQFPASNTSNENLYGAYPFYIGVENDGKAHGVLILNSNAQEIMLGPAPHLVYRTIGGMLDIFFFPGPYPEDVVRQYVALVGKPAFPPYWAFGYQLCKYGYRSLEELKGIISAVQEARIPLDVVYADIDHMELYQDFTLGQNWTELPNYIDELHKQSMHAILIFDPAIQVDSESFERGINGSAKFVEWERNDQVPRAIQDLYPLVNNTKIMLGTVWPLKHVAFPDFTAPQTREWWKNEILRFHGKVGFDGMWIDMNEPTNIGTNENDTQPITPNHSNRPYISPLMCPLNGSDSKYEMPPYETYNVFVYENGAEESYLSSKTLCMVGMTAEGRIYDMKSLYGYFESIATRAGMEAATSKRPAVITRSSFPSGGHYAGHWLGDNLAAWGDLQVSVVGIQEFSIFAIPYVGADICGFRGNTTEELCLRWHQLGAFYSFSRNHNDIGQVRQDPAAWPSVAAAARQVYLFRYRYLPYLYTLHYLAAISGSTVVRPMFFEFPNDDAARENNEQFMWGDAMLIAPVLQEQREVVYAYLPREATWYSLRDIDYGVKAGPGSTLLNAPLNQLPPVLIRGTLILPLLWAVFPNLFA</sequence>
<reference evidence="11" key="1">
    <citation type="submission" date="2022-11" db="UniProtKB">
        <authorList>
            <consortium name="WormBaseParasite"/>
        </authorList>
    </citation>
    <scope>IDENTIFICATION</scope>
</reference>
<dbReference type="InterPro" id="IPR011013">
    <property type="entry name" value="Gal_mutarotase_sf_dom"/>
</dbReference>
<evidence type="ECO:0000313" key="10">
    <source>
        <dbReference type="Proteomes" id="UP000887569"/>
    </source>
</evidence>
<dbReference type="Gene3D" id="2.60.40.1760">
    <property type="entry name" value="glycosyl hydrolase (family 31)"/>
    <property type="match status" value="1"/>
</dbReference>
<dbReference type="PANTHER" id="PTHR22762:SF94">
    <property type="entry name" value="P-TYPE DOMAIN-CONTAINING PROTEIN"/>
    <property type="match status" value="1"/>
</dbReference>
<dbReference type="InterPro" id="IPR017853">
    <property type="entry name" value="GH"/>
</dbReference>
<comment type="caution">
    <text evidence="8">Lacks conserved residue(s) required for the propagation of feature annotation.</text>
</comment>
<dbReference type="Gene3D" id="3.20.20.80">
    <property type="entry name" value="Glycosidases"/>
    <property type="match status" value="2"/>
</dbReference>
<name>A0A915AK04_PARUN</name>
<evidence type="ECO:0000313" key="11">
    <source>
        <dbReference type="WBParaSite" id="PgR007_g177_t04"/>
    </source>
</evidence>
<protein>
    <submittedName>
        <fullName evidence="11">P-type domain-containing protein</fullName>
    </submittedName>
</protein>
<evidence type="ECO:0000256" key="4">
    <source>
        <dbReference type="ARBA" id="ARBA00023136"/>
    </source>
</evidence>
<dbReference type="GO" id="GO:0004558">
    <property type="term" value="F:alpha-1,4-glucosidase activity"/>
    <property type="evidence" value="ECO:0007669"/>
    <property type="project" value="TreeGrafter"/>
</dbReference>
<dbReference type="CDD" id="cd14752">
    <property type="entry name" value="GH31_N"/>
    <property type="match status" value="1"/>
</dbReference>
<dbReference type="GO" id="GO:0005975">
    <property type="term" value="P:carbohydrate metabolic process"/>
    <property type="evidence" value="ECO:0007669"/>
    <property type="project" value="InterPro"/>
</dbReference>
<evidence type="ECO:0000256" key="1">
    <source>
        <dbReference type="ARBA" id="ARBA00004370"/>
    </source>
</evidence>
<keyword evidence="3" id="KW-0378">Hydrolase</keyword>
<comment type="similarity">
    <text evidence="2">Belongs to the glycosyl hydrolase 31 family.</text>
</comment>
<dbReference type="WBParaSite" id="PgR007_g177_t04">
    <property type="protein sequence ID" value="PgR007_g177_t04"/>
    <property type="gene ID" value="PgR007_g177"/>
</dbReference>
<dbReference type="InterPro" id="IPR044913">
    <property type="entry name" value="P_trefoil_dom_sf"/>
</dbReference>
<evidence type="ECO:0000256" key="2">
    <source>
        <dbReference type="ARBA" id="ARBA00007806"/>
    </source>
</evidence>
<dbReference type="FunFam" id="3.20.20.80:FF:000016">
    <property type="entry name" value="Maltase-glucoamylase, intestinal"/>
    <property type="match status" value="1"/>
</dbReference>
<feature type="domain" description="P-type" evidence="9">
    <location>
        <begin position="353"/>
        <end position="405"/>
    </location>
</feature>
<evidence type="ECO:0000256" key="5">
    <source>
        <dbReference type="ARBA" id="ARBA00023157"/>
    </source>
</evidence>
<dbReference type="InterPro" id="IPR000519">
    <property type="entry name" value="P_trefoil_dom"/>
</dbReference>
<keyword evidence="10" id="KW-1185">Reference proteome</keyword>
<evidence type="ECO:0000256" key="6">
    <source>
        <dbReference type="ARBA" id="ARBA00023180"/>
    </source>
</evidence>
<keyword evidence="4" id="KW-0472">Membrane</keyword>
<dbReference type="SUPFAM" id="SSF51011">
    <property type="entry name" value="Glycosyl hydrolase domain"/>
    <property type="match status" value="2"/>
</dbReference>
<evidence type="ECO:0000256" key="3">
    <source>
        <dbReference type="ARBA" id="ARBA00022801"/>
    </source>
</evidence>
<dbReference type="Pfam" id="PF00088">
    <property type="entry name" value="Trefoil"/>
    <property type="match status" value="1"/>
</dbReference>